<feature type="region of interest" description="Disordered" evidence="2">
    <location>
        <begin position="887"/>
        <end position="937"/>
    </location>
</feature>
<dbReference type="SMART" id="SM01052">
    <property type="entry name" value="CAP_GLY"/>
    <property type="match status" value="1"/>
</dbReference>
<sequence length="1039" mass="117651">MTDKSADVRFFWHRTVATRVGAVTLDATFQTGKSVTLSYNKDKNVYESEEMAVACGTYKGHITIENRKYQLEPIDIKSYTFEVDLEIIEDDEPTETSEVSNNNKGEVPSTIHDIQAIENDLKNIPPKMDASIKLSNRYEDLVRQQMANGGRTEHGSRSNSRSGSEFSQSDSRYRQNERSMEAVTDVFDYNSEKQRSYYNNVDNVHNWQARNGSMANEQELNQFFSSDNISHPGSDRGSERGSQKGLERTSERGSIRGSERDIERDSLRGSERGSVRDSIRGSERGSMRESLRGSERGSERESLRGLDRDFERDSLRGSERESLKSSDRDFENDSLRGSERESFRGSNRDVERDSLRGSERGSERESFRGSERGSERDSLRGSARGSEKGFQRGDSRRSSRRSTPTNSNRQSPVGSDLGRTLVAEDDQAYPGGQAFQPLMKTPLVTNRSTTLKSGSTSSTPAMTNGIHENGLKEEVYKLQEREDKLSKLLEEKETGLINAHHEITDLKAHTAKLQDEIEELQNKNSPAYQYTAKLENDKKIDELLREKENLLTEIHKLKQELANEKRLDSVSQVGATGVGAVLGRGDGPSPIEAYHPNNPSALQRQIDDLTDQLKDLQEAHETAVTSLASAEKRLQDTGNDVSLGRDLQEAHIENKKLREQIENLEKSQMGDVRLHDEIQHLRDELRSMREQTYQLNEDNIRLREILYDNKRTTERSKTDTLPKVNTNKNFNSTRDTSYSRKEERFDRSEMYNGTADNFREKKMDVSDNRLLRHSPGTRNSMSSKRSGQHRSPSPARSDTSDTTIMLATLPPSQYRPKQLISSTSHVQNGLHSDKGNRYDDDLDPMMNDLDDLHLVENRRERSRRLSTGTGSTNSILDEVEDELELSGGRRHIEEYNASTAYGRRSGSPPRSPRDPRLLNSGFRSVSPPPLVTQHNKDLLGPQMEGKFDIKGRRPFAPRSPADCNIGDIIKFTRNGGRVSRGAVKYIGHLHGKNDAYLGVELEHGDSKHDGTYEGQRYFKCKPNKGVFVAFNKVIMVWGD</sequence>
<gene>
    <name evidence="3" type="ORF">OFUS_LOCUS23810</name>
</gene>
<keyword evidence="4" id="KW-1185">Reference proteome</keyword>
<proteinExistence type="predicted"/>
<evidence type="ECO:0000256" key="1">
    <source>
        <dbReference type="SAM" id="Coils"/>
    </source>
</evidence>
<dbReference type="InterPro" id="IPR000938">
    <property type="entry name" value="CAP-Gly_domain"/>
</dbReference>
<organism evidence="3 4">
    <name type="scientific">Owenia fusiformis</name>
    <name type="common">Polychaete worm</name>
    <dbReference type="NCBI Taxonomy" id="6347"/>
    <lineage>
        <taxon>Eukaryota</taxon>
        <taxon>Metazoa</taxon>
        <taxon>Spiralia</taxon>
        <taxon>Lophotrochozoa</taxon>
        <taxon>Annelida</taxon>
        <taxon>Polychaeta</taxon>
        <taxon>Sedentaria</taxon>
        <taxon>Canalipalpata</taxon>
        <taxon>Sabellida</taxon>
        <taxon>Oweniida</taxon>
        <taxon>Oweniidae</taxon>
        <taxon>Owenia</taxon>
    </lineage>
</organism>
<feature type="compositionally biased region" description="Low complexity" evidence="2">
    <location>
        <begin position="157"/>
        <end position="169"/>
    </location>
</feature>
<dbReference type="EMBL" id="CAIIXF020000011">
    <property type="protein sequence ID" value="CAH1799845.1"/>
    <property type="molecule type" value="Genomic_DNA"/>
</dbReference>
<dbReference type="InterPro" id="IPR036859">
    <property type="entry name" value="CAP-Gly_dom_sf"/>
</dbReference>
<dbReference type="Proteomes" id="UP000749559">
    <property type="component" value="Unassembled WGS sequence"/>
</dbReference>
<feature type="coiled-coil region" evidence="1">
    <location>
        <begin position="599"/>
        <end position="698"/>
    </location>
</feature>
<dbReference type="PROSITE" id="PS50245">
    <property type="entry name" value="CAP_GLY_2"/>
    <property type="match status" value="1"/>
</dbReference>
<feature type="compositionally biased region" description="Polar residues" evidence="2">
    <location>
        <begin position="776"/>
        <end position="805"/>
    </location>
</feature>
<dbReference type="Pfam" id="PF01302">
    <property type="entry name" value="CAP_GLY"/>
    <property type="match status" value="1"/>
</dbReference>
<evidence type="ECO:0000313" key="4">
    <source>
        <dbReference type="Proteomes" id="UP000749559"/>
    </source>
</evidence>
<accession>A0A8J1TBD1</accession>
<reference evidence="3" key="1">
    <citation type="submission" date="2022-03" db="EMBL/GenBank/DDBJ databases">
        <authorList>
            <person name="Martin C."/>
        </authorList>
    </citation>
    <scope>NUCLEOTIDE SEQUENCE</scope>
</reference>
<feature type="compositionally biased region" description="Basic and acidic residues" evidence="2">
    <location>
        <begin position="737"/>
        <end position="749"/>
    </location>
</feature>
<comment type="caution">
    <text evidence="3">The sequence shown here is derived from an EMBL/GenBank/DDBJ whole genome shotgun (WGS) entry which is preliminary data.</text>
</comment>
<feature type="coiled-coil region" evidence="1">
    <location>
        <begin position="471"/>
        <end position="567"/>
    </location>
</feature>
<dbReference type="OrthoDB" id="2130750at2759"/>
<feature type="compositionally biased region" description="Basic and acidic residues" evidence="2">
    <location>
        <begin position="233"/>
        <end position="397"/>
    </location>
</feature>
<name>A0A8J1TBD1_OWEFU</name>
<dbReference type="SUPFAM" id="SSF74924">
    <property type="entry name" value="Cap-Gly domain"/>
    <property type="match status" value="1"/>
</dbReference>
<evidence type="ECO:0000256" key="2">
    <source>
        <dbReference type="SAM" id="MobiDB-lite"/>
    </source>
</evidence>
<evidence type="ECO:0000313" key="3">
    <source>
        <dbReference type="EMBL" id="CAH1799845.1"/>
    </source>
</evidence>
<feature type="region of interest" description="Disordered" evidence="2">
    <location>
        <begin position="147"/>
        <end position="179"/>
    </location>
</feature>
<feature type="region of interest" description="Disordered" evidence="2">
    <location>
        <begin position="225"/>
        <end position="416"/>
    </location>
</feature>
<feature type="compositionally biased region" description="Polar residues" evidence="2">
    <location>
        <begin position="819"/>
        <end position="830"/>
    </location>
</feature>
<feature type="compositionally biased region" description="Basic and acidic residues" evidence="2">
    <location>
        <begin position="757"/>
        <end position="770"/>
    </location>
</feature>
<feature type="region of interest" description="Disordered" evidence="2">
    <location>
        <begin position="713"/>
        <end position="841"/>
    </location>
</feature>
<keyword evidence="1" id="KW-0175">Coiled coil</keyword>
<dbReference type="AlphaFoldDB" id="A0A8J1TBD1"/>
<protein>
    <submittedName>
        <fullName evidence="3">Uncharacterized protein</fullName>
    </submittedName>
</protein>
<feature type="compositionally biased region" description="Polar residues" evidence="2">
    <location>
        <begin position="723"/>
        <end position="736"/>
    </location>
</feature>
<dbReference type="Gene3D" id="2.30.30.190">
    <property type="entry name" value="CAP Gly-rich-like domain"/>
    <property type="match status" value="1"/>
</dbReference>